<reference evidence="3" key="1">
    <citation type="submission" date="2010-02" db="EMBL/GenBank/DDBJ databases">
        <title>Complete sequence of Ferroglobus placidus DSM 10642.</title>
        <authorList>
            <consortium name="US DOE Joint Genome Institute"/>
            <person name="Lucas S."/>
            <person name="Copeland A."/>
            <person name="Lapidus A."/>
            <person name="Cheng J.-F."/>
            <person name="Bruce D."/>
            <person name="Goodwin L."/>
            <person name="Pitluck S."/>
            <person name="Saunders E."/>
            <person name="Brettin T."/>
            <person name="Detter J.C."/>
            <person name="Han C."/>
            <person name="Tapia R."/>
            <person name="Larimer F."/>
            <person name="Land M."/>
            <person name="Hauser L."/>
            <person name="Kyrpides N."/>
            <person name="Ivanova N."/>
            <person name="Holmes D."/>
            <person name="Lovley D."/>
            <person name="Kyrpides N."/>
            <person name="Anderson I.J."/>
            <person name="Woyke T."/>
        </authorList>
    </citation>
    <scope>NUCLEOTIDE SEQUENCE [LARGE SCALE GENOMIC DNA]</scope>
    <source>
        <strain evidence="3">DSM 10642 / AEDII12DO</strain>
    </source>
</reference>
<keyword evidence="3" id="KW-1185">Reference proteome</keyword>
<dbReference type="KEGG" id="fpl:Ferp_2263"/>
<keyword evidence="1" id="KW-1133">Transmembrane helix</keyword>
<sequence length="64" mass="7317">MREEFASIISMFLLGILLVAVSPFPLLFGMWYLTVLLFLLGVYVSLTAYKRGKDLQELYGKPRS</sequence>
<evidence type="ECO:0000256" key="1">
    <source>
        <dbReference type="SAM" id="Phobius"/>
    </source>
</evidence>
<proteinExistence type="predicted"/>
<accession>D3S1C3</accession>
<dbReference type="PaxDb" id="589924-Ferp_2263"/>
<evidence type="ECO:0000313" key="3">
    <source>
        <dbReference type="Proteomes" id="UP000002613"/>
    </source>
</evidence>
<gene>
    <name evidence="2" type="ordered locus">Ferp_2263</name>
</gene>
<name>D3S1C3_FERPA</name>
<dbReference type="Proteomes" id="UP000002613">
    <property type="component" value="Chromosome"/>
</dbReference>
<feature type="transmembrane region" description="Helical" evidence="1">
    <location>
        <begin position="30"/>
        <end position="49"/>
    </location>
</feature>
<dbReference type="HOGENOM" id="CLU_2856949_0_0_2"/>
<dbReference type="EMBL" id="CP001899">
    <property type="protein sequence ID" value="ADC66387.1"/>
    <property type="molecule type" value="Genomic_DNA"/>
</dbReference>
<feature type="transmembrane region" description="Helical" evidence="1">
    <location>
        <begin position="5"/>
        <end position="24"/>
    </location>
</feature>
<reference evidence="2 3" key="2">
    <citation type="journal article" date="2011" name="Stand. Genomic Sci.">
        <title>Complete genome sequence of Ferroglobus placidus AEDII12DO.</title>
        <authorList>
            <person name="Anderson I."/>
            <person name="Risso C."/>
            <person name="Holmes D."/>
            <person name="Lucas S."/>
            <person name="Copeland A."/>
            <person name="Lapidus A."/>
            <person name="Cheng J.F."/>
            <person name="Bruce D."/>
            <person name="Goodwin L."/>
            <person name="Pitluck S."/>
            <person name="Saunders E."/>
            <person name="Brettin T."/>
            <person name="Detter J.C."/>
            <person name="Han C."/>
            <person name="Tapia R."/>
            <person name="Larimer F."/>
            <person name="Land M."/>
            <person name="Hauser L."/>
            <person name="Woyke T."/>
            <person name="Lovley D."/>
            <person name="Kyrpides N."/>
            <person name="Ivanova N."/>
        </authorList>
    </citation>
    <scope>NUCLEOTIDE SEQUENCE [LARGE SCALE GENOMIC DNA]</scope>
    <source>
        <strain evidence="3">DSM 10642 / AEDII12DO</strain>
    </source>
</reference>
<organism evidence="2 3">
    <name type="scientific">Ferroglobus placidus (strain DSM 10642 / AEDII12DO)</name>
    <dbReference type="NCBI Taxonomy" id="589924"/>
    <lineage>
        <taxon>Archaea</taxon>
        <taxon>Methanobacteriati</taxon>
        <taxon>Methanobacteriota</taxon>
        <taxon>Archaeoglobi</taxon>
        <taxon>Archaeoglobales</taxon>
        <taxon>Archaeoglobaceae</taxon>
        <taxon>Ferroglobus</taxon>
    </lineage>
</organism>
<evidence type="ECO:0000313" key="2">
    <source>
        <dbReference type="EMBL" id="ADC66387.1"/>
    </source>
</evidence>
<dbReference type="STRING" id="589924.Ferp_2263"/>
<keyword evidence="1" id="KW-0472">Membrane</keyword>
<dbReference type="AlphaFoldDB" id="D3S1C3"/>
<keyword evidence="1" id="KW-0812">Transmembrane</keyword>
<protein>
    <submittedName>
        <fullName evidence="2">Uncharacterized protein</fullName>
    </submittedName>
</protein>